<dbReference type="GO" id="GO:0009847">
    <property type="term" value="P:spore germination"/>
    <property type="evidence" value="ECO:0007669"/>
    <property type="project" value="InterPro"/>
</dbReference>
<evidence type="ECO:0000256" key="6">
    <source>
        <dbReference type="ARBA" id="ARBA00022989"/>
    </source>
</evidence>
<organism evidence="9 10">
    <name type="scientific">Mesobacillus foraminis</name>
    <dbReference type="NCBI Taxonomy" id="279826"/>
    <lineage>
        <taxon>Bacteria</taxon>
        <taxon>Bacillati</taxon>
        <taxon>Bacillota</taxon>
        <taxon>Bacilli</taxon>
        <taxon>Bacillales</taxon>
        <taxon>Bacillaceae</taxon>
        <taxon>Mesobacillus</taxon>
    </lineage>
</organism>
<feature type="transmembrane region" description="Helical" evidence="8">
    <location>
        <begin position="265"/>
        <end position="287"/>
    </location>
</feature>
<feature type="transmembrane region" description="Helical" evidence="8">
    <location>
        <begin position="75"/>
        <end position="100"/>
    </location>
</feature>
<dbReference type="PANTHER" id="PTHR34975:SF2">
    <property type="entry name" value="SPORE GERMINATION PROTEIN A2"/>
    <property type="match status" value="1"/>
</dbReference>
<feature type="transmembrane region" description="Helical" evidence="8">
    <location>
        <begin position="308"/>
        <end position="328"/>
    </location>
</feature>
<dbReference type="Proteomes" id="UP000295689">
    <property type="component" value="Unassembled WGS sequence"/>
</dbReference>
<keyword evidence="10" id="KW-1185">Reference proteome</keyword>
<sequence>MSRYFFYLVFVNMIANVVASVPKILISHREDGAIVSMILSFFSGLVFCYIVTRFFNLFPGQGLPELTRKYLPRWVSFPVLLLIAGSWYIAGLITLVTFSFLLKRFLTPDMPLPWITSTFLLFLTYGILMKSRSVLYTIEFVLLCCLPIIFVITLKAYTTPELRWDFIKEAVMHIYHVPDFSAFSASTYLLLGGFNLIIFNRLFKREQHINWKNMLFIGLAGGASLVTTYFVPIGINGFESIGGIVYPWITTSDALRLEFFVVERVLYIFLLLYLAISFLSVLIHWHVTLELLKSIIWFKRLRWKKRNLTPFLFIGLFWFVSLEIVTYLTEYQLIEYTRYFLNYLLCSFAVMFGLFLFIKRRAEV</sequence>
<keyword evidence="6 8" id="KW-1133">Transmembrane helix</keyword>
<feature type="transmembrane region" description="Helical" evidence="8">
    <location>
        <begin position="112"/>
        <end position="128"/>
    </location>
</feature>
<dbReference type="GO" id="GO:0016020">
    <property type="term" value="C:membrane"/>
    <property type="evidence" value="ECO:0007669"/>
    <property type="project" value="UniProtKB-SubCell"/>
</dbReference>
<feature type="transmembrane region" description="Helical" evidence="8">
    <location>
        <begin position="340"/>
        <end position="358"/>
    </location>
</feature>
<comment type="caution">
    <text evidence="9">The sequence shown here is derived from an EMBL/GenBank/DDBJ whole genome shotgun (WGS) entry which is preliminary data.</text>
</comment>
<feature type="transmembrane region" description="Helical" evidence="8">
    <location>
        <begin position="180"/>
        <end position="203"/>
    </location>
</feature>
<evidence type="ECO:0000256" key="8">
    <source>
        <dbReference type="SAM" id="Phobius"/>
    </source>
</evidence>
<protein>
    <submittedName>
        <fullName evidence="9">Spore germination protein</fullName>
    </submittedName>
</protein>
<evidence type="ECO:0000256" key="7">
    <source>
        <dbReference type="ARBA" id="ARBA00023136"/>
    </source>
</evidence>
<feature type="transmembrane region" description="Helical" evidence="8">
    <location>
        <begin position="32"/>
        <end position="55"/>
    </location>
</feature>
<keyword evidence="4" id="KW-0309">Germination</keyword>
<dbReference type="PANTHER" id="PTHR34975">
    <property type="entry name" value="SPORE GERMINATION PROTEIN A2"/>
    <property type="match status" value="1"/>
</dbReference>
<dbReference type="Pfam" id="PF03845">
    <property type="entry name" value="Spore_permease"/>
    <property type="match status" value="1"/>
</dbReference>
<name>A0A4R2B6R4_9BACI</name>
<comment type="subcellular location">
    <subcellularLocation>
        <location evidence="1">Membrane</location>
        <topology evidence="1">Multi-pass membrane protein</topology>
    </subcellularLocation>
</comment>
<evidence type="ECO:0000313" key="10">
    <source>
        <dbReference type="Proteomes" id="UP000295689"/>
    </source>
</evidence>
<feature type="transmembrane region" description="Helical" evidence="8">
    <location>
        <begin position="140"/>
        <end position="160"/>
    </location>
</feature>
<proteinExistence type="inferred from homology"/>
<keyword evidence="5 8" id="KW-0812">Transmembrane</keyword>
<evidence type="ECO:0000256" key="3">
    <source>
        <dbReference type="ARBA" id="ARBA00022448"/>
    </source>
</evidence>
<dbReference type="EMBL" id="SLVV01000011">
    <property type="protein sequence ID" value="TCN22256.1"/>
    <property type="molecule type" value="Genomic_DNA"/>
</dbReference>
<evidence type="ECO:0000313" key="9">
    <source>
        <dbReference type="EMBL" id="TCN22256.1"/>
    </source>
</evidence>
<keyword evidence="7 8" id="KW-0472">Membrane</keyword>
<keyword evidence="3" id="KW-0813">Transport</keyword>
<reference evidence="9 10" key="1">
    <citation type="journal article" date="2015" name="Stand. Genomic Sci.">
        <title>Genomic Encyclopedia of Bacterial and Archaeal Type Strains, Phase III: the genomes of soil and plant-associated and newly described type strains.</title>
        <authorList>
            <person name="Whitman W.B."/>
            <person name="Woyke T."/>
            <person name="Klenk H.P."/>
            <person name="Zhou Y."/>
            <person name="Lilburn T.G."/>
            <person name="Beck B.J."/>
            <person name="De Vos P."/>
            <person name="Vandamme P."/>
            <person name="Eisen J.A."/>
            <person name="Garrity G."/>
            <person name="Hugenholtz P."/>
            <person name="Kyrpides N.C."/>
        </authorList>
    </citation>
    <scope>NUCLEOTIDE SEQUENCE [LARGE SCALE GENOMIC DNA]</scope>
    <source>
        <strain evidence="9 10">CV53</strain>
    </source>
</reference>
<evidence type="ECO:0000256" key="1">
    <source>
        <dbReference type="ARBA" id="ARBA00004141"/>
    </source>
</evidence>
<dbReference type="AlphaFoldDB" id="A0A4R2B6R4"/>
<evidence type="ECO:0000256" key="2">
    <source>
        <dbReference type="ARBA" id="ARBA00007998"/>
    </source>
</evidence>
<dbReference type="RefSeq" id="WP_132009995.1">
    <property type="nucleotide sequence ID" value="NZ_JABUHM010000013.1"/>
</dbReference>
<feature type="transmembrane region" description="Helical" evidence="8">
    <location>
        <begin position="5"/>
        <end position="26"/>
    </location>
</feature>
<feature type="transmembrane region" description="Helical" evidence="8">
    <location>
        <begin position="215"/>
        <end position="235"/>
    </location>
</feature>
<accession>A0A4R2B6R4</accession>
<gene>
    <name evidence="9" type="ORF">EV146_11193</name>
</gene>
<comment type="similarity">
    <text evidence="2">Belongs to the amino acid-polyamine-organocation (APC) superfamily. Spore germination protein (SGP) (TC 2.A.3.9) family.</text>
</comment>
<dbReference type="InterPro" id="IPR004761">
    <property type="entry name" value="Spore_GerAB"/>
</dbReference>
<evidence type="ECO:0000256" key="4">
    <source>
        <dbReference type="ARBA" id="ARBA00022544"/>
    </source>
</evidence>
<evidence type="ECO:0000256" key="5">
    <source>
        <dbReference type="ARBA" id="ARBA00022692"/>
    </source>
</evidence>